<organism evidence="4">
    <name type="scientific">Lepeophtheirus salmonis</name>
    <name type="common">Salmon louse</name>
    <name type="synonym">Caligus salmonis</name>
    <dbReference type="NCBI Taxonomy" id="72036"/>
    <lineage>
        <taxon>Eukaryota</taxon>
        <taxon>Metazoa</taxon>
        <taxon>Ecdysozoa</taxon>
        <taxon>Arthropoda</taxon>
        <taxon>Crustacea</taxon>
        <taxon>Multicrustacea</taxon>
        <taxon>Hexanauplia</taxon>
        <taxon>Copepoda</taxon>
        <taxon>Siphonostomatoida</taxon>
        <taxon>Caligidae</taxon>
        <taxon>Lepeophtheirus</taxon>
    </lineage>
</organism>
<dbReference type="InterPro" id="IPR001314">
    <property type="entry name" value="Peptidase_S1A"/>
</dbReference>
<evidence type="ECO:0000313" key="4">
    <source>
        <dbReference type="EMBL" id="CDW17879.1"/>
    </source>
</evidence>
<dbReference type="InterPro" id="IPR043504">
    <property type="entry name" value="Peptidase_S1_PA_chymotrypsin"/>
</dbReference>
<keyword evidence="1" id="KW-1015">Disulfide bond</keyword>
<reference evidence="4" key="1">
    <citation type="submission" date="2014-05" db="EMBL/GenBank/DDBJ databases">
        <authorList>
            <person name="Chronopoulou M."/>
        </authorList>
    </citation>
    <scope>NUCLEOTIDE SEQUENCE</scope>
    <source>
        <tissue evidence="4">Whole organism</tissue>
    </source>
</reference>
<dbReference type="PANTHER" id="PTHR24253:SF46">
    <property type="entry name" value="SERINE PROTEASE P83"/>
    <property type="match status" value="1"/>
</dbReference>
<feature type="domain" description="Peptidase S1" evidence="3">
    <location>
        <begin position="127"/>
        <end position="357"/>
    </location>
</feature>
<dbReference type="AlphaFoldDB" id="A0A0K2SVY1"/>
<evidence type="ECO:0000256" key="2">
    <source>
        <dbReference type="SAM" id="SignalP"/>
    </source>
</evidence>
<dbReference type="CDD" id="cd00190">
    <property type="entry name" value="Tryp_SPc"/>
    <property type="match status" value="1"/>
</dbReference>
<dbReference type="PROSITE" id="PS00134">
    <property type="entry name" value="TRYPSIN_HIS"/>
    <property type="match status" value="1"/>
</dbReference>
<dbReference type="PROSITE" id="PS51257">
    <property type="entry name" value="PROKAR_LIPOPROTEIN"/>
    <property type="match status" value="1"/>
</dbReference>
<dbReference type="PANTHER" id="PTHR24253">
    <property type="entry name" value="TRANSMEMBRANE PROTEASE SERINE"/>
    <property type="match status" value="1"/>
</dbReference>
<proteinExistence type="predicted"/>
<dbReference type="SUPFAM" id="SSF50494">
    <property type="entry name" value="Trypsin-like serine proteases"/>
    <property type="match status" value="1"/>
</dbReference>
<accession>A0A0K2SVY1</accession>
<dbReference type="InterPro" id="IPR001254">
    <property type="entry name" value="Trypsin_dom"/>
</dbReference>
<evidence type="ECO:0000259" key="3">
    <source>
        <dbReference type="PROSITE" id="PS50240"/>
    </source>
</evidence>
<dbReference type="SMART" id="SM00020">
    <property type="entry name" value="Tryp_SPc"/>
    <property type="match status" value="1"/>
</dbReference>
<dbReference type="GO" id="GO:0006508">
    <property type="term" value="P:proteolysis"/>
    <property type="evidence" value="ECO:0007669"/>
    <property type="project" value="InterPro"/>
</dbReference>
<dbReference type="InterPro" id="IPR009003">
    <property type="entry name" value="Peptidase_S1_PA"/>
</dbReference>
<sequence length="357" mass="39282">MKMRQSSLLVLLHISTLWVFSCESSSIAGLRHYRRTTPCQCINLFSCLLRGGRADRSCSFLGFCCEFEETPRVSSVLPFRHYGFHPPAGIKSGRSLFQNPPPSFNTIASTSFEPPQCGLSQNAQRKIMGGLDAGYGQFPWTALLKIRASRPNIDKHCGGTLINMRWVVTAGHCTTYCGDDLNDPDVTGFLGNCINEIPQELLTYKVLLGVYDQLGDQEYPYDSYHARLIIRHPEYRNVIRVLDNGFIESEPRYDIALLYLDREVASRPNVAPICLPTSASLPYPADHNLATVVGWGRTGSSEESPHSRVLQAVTVPMFESQDCGRLTGLFTFPDQLCAGGANSTSSACPGDSGGGLQ</sequence>
<dbReference type="Gene3D" id="2.40.10.10">
    <property type="entry name" value="Trypsin-like serine proteases"/>
    <property type="match status" value="1"/>
</dbReference>
<dbReference type="InterPro" id="IPR018114">
    <property type="entry name" value="TRYPSIN_HIS"/>
</dbReference>
<feature type="chain" id="PRO_5005487221" evidence="2">
    <location>
        <begin position="25"/>
        <end position="357"/>
    </location>
</feature>
<keyword evidence="2" id="KW-0732">Signal</keyword>
<dbReference type="GO" id="GO:0004252">
    <property type="term" value="F:serine-type endopeptidase activity"/>
    <property type="evidence" value="ECO:0007669"/>
    <property type="project" value="InterPro"/>
</dbReference>
<dbReference type="OrthoDB" id="10061449at2759"/>
<feature type="signal peptide" evidence="2">
    <location>
        <begin position="1"/>
        <end position="24"/>
    </location>
</feature>
<dbReference type="Pfam" id="PF00089">
    <property type="entry name" value="Trypsin"/>
    <property type="match status" value="1"/>
</dbReference>
<evidence type="ECO:0000256" key="1">
    <source>
        <dbReference type="ARBA" id="ARBA00023157"/>
    </source>
</evidence>
<feature type="non-terminal residue" evidence="4">
    <location>
        <position position="357"/>
    </location>
</feature>
<dbReference type="PRINTS" id="PR00722">
    <property type="entry name" value="CHYMOTRYPSIN"/>
</dbReference>
<dbReference type="EMBL" id="HACA01000518">
    <property type="protein sequence ID" value="CDW17879.1"/>
    <property type="molecule type" value="Transcribed_RNA"/>
</dbReference>
<dbReference type="PROSITE" id="PS50240">
    <property type="entry name" value="TRYPSIN_DOM"/>
    <property type="match status" value="1"/>
</dbReference>
<protein>
    <submittedName>
        <fullName evidence="4">Serine proteinase stubblelike [Metaseiulus occidentalis]</fullName>
    </submittedName>
</protein>
<name>A0A0K2SVY1_LEPSM</name>